<proteinExistence type="predicted"/>
<accession>A0ABS7YCH7</accession>
<name>A0ABS7YCH7_9BURK</name>
<protein>
    <submittedName>
        <fullName evidence="1">Uncharacterized protein</fullName>
    </submittedName>
</protein>
<gene>
    <name evidence="1" type="ORF">LE190_15920</name>
</gene>
<comment type="caution">
    <text evidence="1">The sequence shown here is derived from an EMBL/GenBank/DDBJ whole genome shotgun (WGS) entry which is preliminary data.</text>
</comment>
<organism evidence="1 2">
    <name type="scientific">Massilia hydrophila</name>
    <dbReference type="NCBI Taxonomy" id="3044279"/>
    <lineage>
        <taxon>Bacteria</taxon>
        <taxon>Pseudomonadati</taxon>
        <taxon>Pseudomonadota</taxon>
        <taxon>Betaproteobacteria</taxon>
        <taxon>Burkholderiales</taxon>
        <taxon>Oxalobacteraceae</taxon>
        <taxon>Telluria group</taxon>
        <taxon>Massilia</taxon>
    </lineage>
</organism>
<dbReference type="EMBL" id="JAHYBX010000007">
    <property type="protein sequence ID" value="MCA1857402.1"/>
    <property type="molecule type" value="Genomic_DNA"/>
</dbReference>
<keyword evidence="2" id="KW-1185">Reference proteome</keyword>
<reference evidence="1 2" key="1">
    <citation type="submission" date="2021-07" db="EMBL/GenBank/DDBJ databases">
        <title>Characterization of Violacein-producing bacteria and related species.</title>
        <authorList>
            <person name="Wilson H.S."/>
            <person name="De Leon M.E."/>
        </authorList>
    </citation>
    <scope>NUCLEOTIDE SEQUENCE [LARGE SCALE GENOMIC DNA]</scope>
    <source>
        <strain evidence="1 2">HSC-2F05</strain>
    </source>
</reference>
<evidence type="ECO:0000313" key="2">
    <source>
        <dbReference type="Proteomes" id="UP001198602"/>
    </source>
</evidence>
<sequence length="368" mass="39536">MHRRSFQSPNSTAAEASKPFLLYATPIPRLNSLAAELPFYRVWKGFVTPQRPKMGLTIRRFHFHLGRVNMQTAIPASVKEKSGKRSAVRRFGLAAAVLPLLFAIQAGPAQAQAKNGTTLAAYKTIDICEVNPTTWRYSGLIAVWNSGAVDTQGLQIIDTIQSKVGTNWISQYNVPVGVYAEIPAGTTLETATVFPYSVDLGALSGTIRNVANVTITNHSGSLGTKKGPETKATFTGTVEPCKAGSGCAYTQGYWKSKPNVVWPQPYTRSADFYLSAQSWQKVLENSGNTAPGYYQLAHQFIAATLNVANGASVPSGIKDTLVLAENWLGTNTPAACAAKGSCGEQKDWGAVLDQYNNGKYAGGPPHCE</sequence>
<dbReference type="Proteomes" id="UP001198602">
    <property type="component" value="Unassembled WGS sequence"/>
</dbReference>
<dbReference type="RefSeq" id="WP_225239622.1">
    <property type="nucleotide sequence ID" value="NZ_JAHYBX010000007.1"/>
</dbReference>
<evidence type="ECO:0000313" key="1">
    <source>
        <dbReference type="EMBL" id="MCA1857402.1"/>
    </source>
</evidence>